<dbReference type="Pfam" id="PF05331">
    <property type="entry name" value="DUF742"/>
    <property type="match status" value="1"/>
</dbReference>
<dbReference type="KEGG" id="spad:DVK44_28970"/>
<dbReference type="OrthoDB" id="3534386at2"/>
<dbReference type="AlphaFoldDB" id="A0A345HWH1"/>
<dbReference type="Proteomes" id="UP000253868">
    <property type="component" value="Chromosome"/>
</dbReference>
<dbReference type="RefSeq" id="WP_114663564.1">
    <property type="nucleotide sequence ID" value="NZ_CP031194.1"/>
</dbReference>
<protein>
    <submittedName>
        <fullName evidence="1">DUF742 domain-containing protein</fullName>
    </submittedName>
</protein>
<gene>
    <name evidence="1" type="ORF">DVK44_28970</name>
</gene>
<accession>A0A345HWH1</accession>
<organism evidence="1 2">
    <name type="scientific">Streptomyces paludis</name>
    <dbReference type="NCBI Taxonomy" id="2282738"/>
    <lineage>
        <taxon>Bacteria</taxon>
        <taxon>Bacillati</taxon>
        <taxon>Actinomycetota</taxon>
        <taxon>Actinomycetes</taxon>
        <taxon>Kitasatosporales</taxon>
        <taxon>Streptomycetaceae</taxon>
        <taxon>Streptomyces</taxon>
    </lineage>
</organism>
<evidence type="ECO:0000313" key="1">
    <source>
        <dbReference type="EMBL" id="AXG81045.1"/>
    </source>
</evidence>
<dbReference type="EMBL" id="CP031194">
    <property type="protein sequence ID" value="AXG81045.1"/>
    <property type="molecule type" value="Genomic_DNA"/>
</dbReference>
<dbReference type="InterPro" id="IPR007995">
    <property type="entry name" value="DUF742"/>
</dbReference>
<name>A0A345HWH1_9ACTN</name>
<reference evidence="2" key="1">
    <citation type="submission" date="2018-07" db="EMBL/GenBank/DDBJ databases">
        <authorList>
            <person name="Zhao J."/>
        </authorList>
    </citation>
    <scope>NUCLEOTIDE SEQUENCE [LARGE SCALE GENOMIC DNA]</scope>
    <source>
        <strain evidence="2">GSSD-12</strain>
    </source>
</reference>
<dbReference type="PANTHER" id="PTHR36221:SF1">
    <property type="entry name" value="DUF742 DOMAIN-CONTAINING PROTEIN"/>
    <property type="match status" value="1"/>
</dbReference>
<sequence>MTTPDEPDQEQATTPLVPAYVITNGRSLLDDDEFSLITLVTTAQGSPPTQHLDPEKRRLLELCSGGHLSVAEIAGHTQFPVGVVKILLSDLTQGGYLVTRSPIPAAKLVDRNILEEVLHGLQARFG</sequence>
<evidence type="ECO:0000313" key="2">
    <source>
        <dbReference type="Proteomes" id="UP000253868"/>
    </source>
</evidence>
<proteinExistence type="predicted"/>
<keyword evidence="2" id="KW-1185">Reference proteome</keyword>
<dbReference type="PANTHER" id="PTHR36221">
    <property type="entry name" value="DUF742 DOMAIN-CONTAINING PROTEIN"/>
    <property type="match status" value="1"/>
</dbReference>